<protein>
    <recommendedName>
        <fullName evidence="4">DNA replication factor Cdt1 C-terminal domain-containing protein</fullName>
    </recommendedName>
</protein>
<dbReference type="AlphaFoldDB" id="A0A8H4V5B0"/>
<dbReference type="Proteomes" id="UP000557566">
    <property type="component" value="Unassembled WGS sequence"/>
</dbReference>
<dbReference type="OrthoDB" id="341730at2759"/>
<evidence type="ECO:0000256" key="1">
    <source>
        <dbReference type="ARBA" id="ARBA00008356"/>
    </source>
</evidence>
<organism evidence="5 6">
    <name type="scientific">Ophiocordyceps sinensis</name>
    <dbReference type="NCBI Taxonomy" id="72228"/>
    <lineage>
        <taxon>Eukaryota</taxon>
        <taxon>Fungi</taxon>
        <taxon>Dikarya</taxon>
        <taxon>Ascomycota</taxon>
        <taxon>Pezizomycotina</taxon>
        <taxon>Sordariomycetes</taxon>
        <taxon>Hypocreomycetidae</taxon>
        <taxon>Hypocreales</taxon>
        <taxon>Ophiocordycipitaceae</taxon>
        <taxon>Ophiocordyceps</taxon>
    </lineage>
</organism>
<gene>
    <name evidence="5" type="ORF">G6O67_004684</name>
</gene>
<feature type="region of interest" description="Disordered" evidence="3">
    <location>
        <begin position="70"/>
        <end position="129"/>
    </location>
</feature>
<accession>A0A8H4V5B0</accession>
<dbReference type="Pfam" id="PF26121">
    <property type="entry name" value="HTH_CDT1"/>
    <property type="match status" value="1"/>
</dbReference>
<comment type="similarity">
    <text evidence="1">Belongs to the Cdt1 family.</text>
</comment>
<evidence type="ECO:0000256" key="2">
    <source>
        <dbReference type="ARBA" id="ARBA00023306"/>
    </source>
</evidence>
<reference evidence="5 6" key="1">
    <citation type="journal article" date="2020" name="Genome Biol. Evol.">
        <title>A new high-quality draft genome assembly of the Chinese cordyceps Ophiocordyceps sinensis.</title>
        <authorList>
            <person name="Shu R."/>
            <person name="Zhang J."/>
            <person name="Meng Q."/>
            <person name="Zhang H."/>
            <person name="Zhou G."/>
            <person name="Li M."/>
            <person name="Wu P."/>
            <person name="Zhao Y."/>
            <person name="Chen C."/>
            <person name="Qin Q."/>
        </authorList>
    </citation>
    <scope>NUCLEOTIDE SEQUENCE [LARGE SCALE GENOMIC DNA]</scope>
    <source>
        <strain evidence="5 6">IOZ07</strain>
    </source>
</reference>
<dbReference type="Pfam" id="PF16679">
    <property type="entry name" value="CDT1_C"/>
    <property type="match status" value="1"/>
</dbReference>
<evidence type="ECO:0000313" key="6">
    <source>
        <dbReference type="Proteomes" id="UP000557566"/>
    </source>
</evidence>
<keyword evidence="6" id="KW-1185">Reference proteome</keyword>
<keyword evidence="2" id="KW-0131">Cell cycle</keyword>
<dbReference type="Gene3D" id="1.10.10.1420">
    <property type="entry name" value="DNA replication factor Cdt1, C-terminal WH domain"/>
    <property type="match status" value="1"/>
</dbReference>
<dbReference type="InterPro" id="IPR038090">
    <property type="entry name" value="Cdt1_C_WH_dom_sf"/>
</dbReference>
<sequence length="488" mass="52994">MPQLTRKRLALAPPVSTAHSIAAYARISKTSAPHDPSVDKGLVVADAVASRKRKATSIAVEIPSRLTRRTISFPPSSDEDEAVQAPPKRGCRRPDSQVLSPAPIRSTPKGKRVAKAAPSRAHSIHKPSESTIIAKSRRQTQSNIDAILRGNKCANKKDQSIDGSLPPHLADLVRLNKAFLKTVALHIAHAGSNMPIDVRTIAPNLSRTWGKRQVTVEDIRRCIAIQAYSATHDTPSTFIISDYGRGKVCVELAPGHNGAAVNEERLNRQFRQNLGAFCAERATDDMADVGVTLEGLSLDDLPKATITDLGAGAKASPMLVKGQRALSELKSCREAKLQDKEVKKQAVVNNPMLNPDGTKMSLLDRLRLKQLAKANEPLAPAGPELQRRAALNRVTDVAATISMLSLSNPLSLPRQAFTMLAMSERLRDSLRVPVSKEEGMACVRLIATEVAPEWLKVVTIGGRENVVVQRTGQPVDRVIQERVQKLMA</sequence>
<feature type="domain" description="DNA replication factor Cdt1 C-terminal" evidence="4">
    <location>
        <begin position="361"/>
        <end position="461"/>
    </location>
</feature>
<evidence type="ECO:0000256" key="3">
    <source>
        <dbReference type="SAM" id="MobiDB-lite"/>
    </source>
</evidence>
<evidence type="ECO:0000259" key="4">
    <source>
        <dbReference type="Pfam" id="PF16679"/>
    </source>
</evidence>
<dbReference type="EMBL" id="JAAVMX010000005">
    <property type="protein sequence ID" value="KAF4508280.1"/>
    <property type="molecule type" value="Genomic_DNA"/>
</dbReference>
<dbReference type="InterPro" id="IPR032054">
    <property type="entry name" value="Cdt1_C"/>
</dbReference>
<name>A0A8H4V5B0_9HYPO</name>
<evidence type="ECO:0000313" key="5">
    <source>
        <dbReference type="EMBL" id="KAF4508280.1"/>
    </source>
</evidence>
<proteinExistence type="inferred from homology"/>
<comment type="caution">
    <text evidence="5">The sequence shown here is derived from an EMBL/GenBank/DDBJ whole genome shotgun (WGS) entry which is preliminary data.</text>
</comment>